<protein>
    <submittedName>
        <fullName evidence="6">DUF4870 domain-containing protein</fullName>
    </submittedName>
</protein>
<keyword evidence="4 5" id="KW-0472">Membrane</keyword>
<evidence type="ECO:0000256" key="5">
    <source>
        <dbReference type="SAM" id="Phobius"/>
    </source>
</evidence>
<comment type="caution">
    <text evidence="6">The sequence shown here is derived from an EMBL/GenBank/DDBJ whole genome shotgun (WGS) entry which is preliminary data.</text>
</comment>
<evidence type="ECO:0000256" key="2">
    <source>
        <dbReference type="ARBA" id="ARBA00022692"/>
    </source>
</evidence>
<accession>A0ABU5CDG1</accession>
<dbReference type="InterPro" id="IPR019109">
    <property type="entry name" value="MamF_MmsF"/>
</dbReference>
<dbReference type="RefSeq" id="WP_306067275.1">
    <property type="nucleotide sequence ID" value="NZ_JAROCA020000001.1"/>
</dbReference>
<sequence>MEIEHKIIASLCYFSIFFAPFLFPLIVYFVTTGEVRRHAKRALLSHILPFILVIVVIALGIALFDNAAAFYTVVVGIVLSVIVYFVFFVWNIVQGIKVFQ</sequence>
<keyword evidence="2 5" id="KW-0812">Transmembrane</keyword>
<feature type="transmembrane region" description="Helical" evidence="5">
    <location>
        <begin position="42"/>
        <end position="64"/>
    </location>
</feature>
<keyword evidence="7" id="KW-1185">Reference proteome</keyword>
<reference evidence="6 7" key="1">
    <citation type="submission" date="2023-10" db="EMBL/GenBank/DDBJ databases">
        <title>179-bfca-hs.</title>
        <authorList>
            <person name="Miliotis G."/>
            <person name="Sengupta P."/>
            <person name="Hameed A."/>
            <person name="Chuvochina M."/>
            <person name="Mcdonagh F."/>
            <person name="Simpson A.C."/>
            <person name="Singh N.K."/>
            <person name="Rekha P.D."/>
            <person name="Raman K."/>
            <person name="Hugenholtz P."/>
            <person name="Venkateswaran K."/>
        </authorList>
    </citation>
    <scope>NUCLEOTIDE SEQUENCE [LARGE SCALE GENOMIC DNA]</scope>
    <source>
        <strain evidence="6 7">179-BFC-A-HS</strain>
    </source>
</reference>
<evidence type="ECO:0000313" key="6">
    <source>
        <dbReference type="EMBL" id="MDY0404377.1"/>
    </source>
</evidence>
<dbReference type="EMBL" id="JAROCA020000001">
    <property type="protein sequence ID" value="MDY0404377.1"/>
    <property type="molecule type" value="Genomic_DNA"/>
</dbReference>
<keyword evidence="3 5" id="KW-1133">Transmembrane helix</keyword>
<name>A0ABU5CDG1_9BACI</name>
<dbReference type="Pfam" id="PF09685">
    <property type="entry name" value="MamF_MmsF"/>
    <property type="match status" value="1"/>
</dbReference>
<evidence type="ECO:0000256" key="3">
    <source>
        <dbReference type="ARBA" id="ARBA00022989"/>
    </source>
</evidence>
<dbReference type="Proteomes" id="UP001228376">
    <property type="component" value="Unassembled WGS sequence"/>
</dbReference>
<proteinExistence type="predicted"/>
<gene>
    <name evidence="6" type="ORF">P5G51_002155</name>
</gene>
<feature type="transmembrane region" description="Helical" evidence="5">
    <location>
        <begin position="6"/>
        <end position="30"/>
    </location>
</feature>
<comment type="subcellular location">
    <subcellularLocation>
        <location evidence="1">Membrane</location>
        <topology evidence="1">Multi-pass membrane protein</topology>
    </subcellularLocation>
</comment>
<feature type="transmembrane region" description="Helical" evidence="5">
    <location>
        <begin position="70"/>
        <end position="93"/>
    </location>
</feature>
<evidence type="ECO:0000256" key="4">
    <source>
        <dbReference type="ARBA" id="ARBA00023136"/>
    </source>
</evidence>
<evidence type="ECO:0000256" key="1">
    <source>
        <dbReference type="ARBA" id="ARBA00004141"/>
    </source>
</evidence>
<organism evidence="6 7">
    <name type="scientific">Tigheibacillus jepli</name>
    <dbReference type="NCBI Taxonomy" id="3035914"/>
    <lineage>
        <taxon>Bacteria</taxon>
        <taxon>Bacillati</taxon>
        <taxon>Bacillota</taxon>
        <taxon>Bacilli</taxon>
        <taxon>Bacillales</taxon>
        <taxon>Bacillaceae</taxon>
        <taxon>Tigheibacillus</taxon>
    </lineage>
</organism>
<evidence type="ECO:0000313" key="7">
    <source>
        <dbReference type="Proteomes" id="UP001228376"/>
    </source>
</evidence>